<protein>
    <recommendedName>
        <fullName evidence="4">Trafficking protein particle complex subunit 2-like protein</fullName>
    </recommendedName>
</protein>
<dbReference type="SUPFAM" id="SSF64356">
    <property type="entry name" value="SNARE-like"/>
    <property type="match status" value="1"/>
</dbReference>
<evidence type="ECO:0000313" key="6">
    <source>
        <dbReference type="Proteomes" id="UP001152759"/>
    </source>
</evidence>
<dbReference type="Gene3D" id="3.30.450.70">
    <property type="match status" value="1"/>
</dbReference>
<evidence type="ECO:0000313" key="5">
    <source>
        <dbReference type="EMBL" id="CAH0386784.1"/>
    </source>
</evidence>
<dbReference type="EMBL" id="OU963864">
    <property type="protein sequence ID" value="CAH0386784.1"/>
    <property type="molecule type" value="Genomic_DNA"/>
</dbReference>
<proteinExistence type="inferred from homology"/>
<keyword evidence="6" id="KW-1185">Reference proteome</keyword>
<keyword evidence="3" id="KW-0931">ER-Golgi transport</keyword>
<name>A0A9P0A6M6_BEMTA</name>
<comment type="similarity">
    <text evidence="2">Belongs to the TRAPP small subunits family. Sedlin subfamily.</text>
</comment>
<dbReference type="GO" id="GO:0006888">
    <property type="term" value="P:endoplasmic reticulum to Golgi vesicle-mediated transport"/>
    <property type="evidence" value="ECO:0007669"/>
    <property type="project" value="InterPro"/>
</dbReference>
<dbReference type="PANTHER" id="PTHR12403">
    <property type="entry name" value="TRAFFICKING PROTEIN PARTICLE COMPLEX SUBUNIT 2"/>
    <property type="match status" value="1"/>
</dbReference>
<dbReference type="GO" id="GO:0048471">
    <property type="term" value="C:perinuclear region of cytoplasm"/>
    <property type="evidence" value="ECO:0007669"/>
    <property type="project" value="UniProtKB-SubCell"/>
</dbReference>
<sequence length="139" mass="15902">MAVCIAVIGKENSPKYISCINPSMELHFQYKVHVSLDVVEEKLQAVSKPIADVTKEQYLGLLYSTEEHKIYGYVTNTKIKFIVVVDSSNTLLRDNEIRMMFRRLHSVYADIVCNPFFIPGEVISSKKFDKTVKSIMYGD</sequence>
<keyword evidence="3" id="KW-0813">Transport</keyword>
<reference evidence="5" key="1">
    <citation type="submission" date="2021-12" db="EMBL/GenBank/DDBJ databases">
        <authorList>
            <person name="King R."/>
        </authorList>
    </citation>
    <scope>NUCLEOTIDE SEQUENCE</scope>
</reference>
<dbReference type="OrthoDB" id="10258445at2759"/>
<accession>A0A9P0A6M6</accession>
<evidence type="ECO:0000256" key="3">
    <source>
        <dbReference type="ARBA" id="ARBA00022892"/>
    </source>
</evidence>
<organism evidence="5 6">
    <name type="scientific">Bemisia tabaci</name>
    <name type="common">Sweetpotato whitefly</name>
    <name type="synonym">Aleurodes tabaci</name>
    <dbReference type="NCBI Taxonomy" id="7038"/>
    <lineage>
        <taxon>Eukaryota</taxon>
        <taxon>Metazoa</taxon>
        <taxon>Ecdysozoa</taxon>
        <taxon>Arthropoda</taxon>
        <taxon>Hexapoda</taxon>
        <taxon>Insecta</taxon>
        <taxon>Pterygota</taxon>
        <taxon>Neoptera</taxon>
        <taxon>Paraneoptera</taxon>
        <taxon>Hemiptera</taxon>
        <taxon>Sternorrhyncha</taxon>
        <taxon>Aleyrodoidea</taxon>
        <taxon>Aleyrodidae</taxon>
        <taxon>Aleyrodinae</taxon>
        <taxon>Bemisia</taxon>
    </lineage>
</organism>
<evidence type="ECO:0000256" key="1">
    <source>
        <dbReference type="ARBA" id="ARBA00004556"/>
    </source>
</evidence>
<dbReference type="InterPro" id="IPR006722">
    <property type="entry name" value="Sedlin"/>
</dbReference>
<evidence type="ECO:0000256" key="2">
    <source>
        <dbReference type="ARBA" id="ARBA00006626"/>
    </source>
</evidence>
<dbReference type="Proteomes" id="UP001152759">
    <property type="component" value="Chromosome 3"/>
</dbReference>
<dbReference type="Pfam" id="PF04628">
    <property type="entry name" value="Sedlin_N"/>
    <property type="match status" value="1"/>
</dbReference>
<dbReference type="InterPro" id="IPR044760">
    <property type="entry name" value="TRAPPC2L"/>
</dbReference>
<dbReference type="AlphaFoldDB" id="A0A9P0A6M6"/>
<comment type="subcellular location">
    <subcellularLocation>
        <location evidence="1">Cytoplasm</location>
        <location evidence="1">Perinuclear region</location>
    </subcellularLocation>
</comment>
<evidence type="ECO:0000256" key="4">
    <source>
        <dbReference type="ARBA" id="ARBA00024408"/>
    </source>
</evidence>
<dbReference type="CDD" id="cd14854">
    <property type="entry name" value="TRAPPC2L"/>
    <property type="match status" value="1"/>
</dbReference>
<dbReference type="KEGG" id="btab:109043893"/>
<dbReference type="InterPro" id="IPR011012">
    <property type="entry name" value="Longin-like_dom_sf"/>
</dbReference>
<gene>
    <name evidence="5" type="ORF">BEMITA_LOCUS5857</name>
</gene>